<organism evidence="1 2">
    <name type="scientific">Acidipropionibacterium acidipropionici (strain ATCC 4875 / DSM 20272 / JCM 6432 / NBRC 12425 / NCIMB 8070 / 4)</name>
    <name type="common">Propionibacterium acidipropionici</name>
    <dbReference type="NCBI Taxonomy" id="1171373"/>
    <lineage>
        <taxon>Bacteria</taxon>
        <taxon>Bacillati</taxon>
        <taxon>Actinomycetota</taxon>
        <taxon>Actinomycetes</taxon>
        <taxon>Propionibacteriales</taxon>
        <taxon>Propionibacteriaceae</taxon>
        <taxon>Acidipropionibacterium</taxon>
    </lineage>
</organism>
<evidence type="ECO:0000313" key="2">
    <source>
        <dbReference type="Proteomes" id="UP000000214"/>
    </source>
</evidence>
<reference evidence="1 2" key="1">
    <citation type="journal article" date="2012" name="BMC Genomics">
        <title>The genome sequence of Propionibacterium acidipropionici provides insights into its biotechnological and industrial potential.</title>
        <authorList>
            <person name="Parizzi L.P."/>
            <person name="Grassi M.C."/>
            <person name="Llerena L.A."/>
            <person name="Carazzolle M.F."/>
            <person name="Queiroz V.L."/>
            <person name="Lunardi I."/>
            <person name="Zeidler A.F."/>
            <person name="Teixeira P.J."/>
            <person name="Mieczkowski P."/>
            <person name="Rincones J."/>
            <person name="Pereira G.A."/>
        </authorList>
    </citation>
    <scope>NUCLEOTIDE SEQUENCE [LARGE SCALE GENOMIC DNA]</scope>
    <source>
        <strain evidence="2">ATCC 4875 / DSM 20272 / JCM 6432 / NBRC 12425 / NCIMB 8070</strain>
    </source>
</reference>
<dbReference type="Proteomes" id="UP000000214">
    <property type="component" value="Chromosome"/>
</dbReference>
<dbReference type="KEGG" id="pbo:PACID_11830"/>
<dbReference type="AlphaFoldDB" id="K7S354"/>
<protein>
    <submittedName>
        <fullName evidence="1">Uncharacterized protein</fullName>
    </submittedName>
</protein>
<accession>K7S354</accession>
<dbReference type="PATRIC" id="fig|1171373.8.peg.1180"/>
<name>K7S354_ACIA4</name>
<dbReference type="HOGENOM" id="CLU_3121374_0_0_11"/>
<dbReference type="EMBL" id="CP003493">
    <property type="protein sequence ID" value="AFV89007.1"/>
    <property type="molecule type" value="Genomic_DNA"/>
</dbReference>
<proteinExistence type="predicted"/>
<dbReference type="STRING" id="1171373.PACID_11830"/>
<evidence type="ECO:0000313" key="1">
    <source>
        <dbReference type="EMBL" id="AFV89007.1"/>
    </source>
</evidence>
<sequence length="50" mass="5231">MTLPPRGCAVRDGGVAPPIVGPGDPGLRVVSGPWLKLTKRHFPWPGGGSW</sequence>
<gene>
    <name evidence="1" type="ordered locus">PACID_11830</name>
</gene>